<dbReference type="InterPro" id="IPR053925">
    <property type="entry name" value="RecX_HTH_3rd"/>
</dbReference>
<feature type="domain" description="RecX second three-helical" evidence="5">
    <location>
        <begin position="61"/>
        <end position="102"/>
    </location>
</feature>
<comment type="subcellular location">
    <subcellularLocation>
        <location evidence="1">Cytoplasm</location>
    </subcellularLocation>
</comment>
<dbReference type="InterPro" id="IPR003783">
    <property type="entry name" value="Regulatory_RecX"/>
</dbReference>
<accession>A0A4S4NND6</accession>
<dbReference type="PANTHER" id="PTHR33602">
    <property type="entry name" value="REGULATORY PROTEIN RECX FAMILY PROTEIN"/>
    <property type="match status" value="1"/>
</dbReference>
<dbReference type="GO" id="GO:0006282">
    <property type="term" value="P:regulation of DNA repair"/>
    <property type="evidence" value="ECO:0007669"/>
    <property type="project" value="InterPro"/>
</dbReference>
<dbReference type="Gene3D" id="1.10.10.10">
    <property type="entry name" value="Winged helix-like DNA-binding domain superfamily/Winged helix DNA-binding domain"/>
    <property type="match status" value="1"/>
</dbReference>
<dbReference type="GO" id="GO:0005737">
    <property type="term" value="C:cytoplasm"/>
    <property type="evidence" value="ECO:0007669"/>
    <property type="project" value="UniProtKB-SubCell"/>
</dbReference>
<evidence type="ECO:0000256" key="2">
    <source>
        <dbReference type="ARBA" id="ARBA00009695"/>
    </source>
</evidence>
<dbReference type="Pfam" id="PF21981">
    <property type="entry name" value="RecX_HTH3"/>
    <property type="match status" value="1"/>
</dbReference>
<dbReference type="OrthoDB" id="1523826at2"/>
<reference evidence="7 8" key="1">
    <citation type="submission" date="2019-04" db="EMBL/GenBank/DDBJ databases">
        <title>Lewinella litorea sp. nov., isolated from a marine sand.</title>
        <authorList>
            <person name="Yoon J.-H."/>
        </authorList>
    </citation>
    <scope>NUCLEOTIDE SEQUENCE [LARGE SCALE GENOMIC DNA]</scope>
    <source>
        <strain evidence="7 8">HSMS-39</strain>
    </source>
</reference>
<organism evidence="7 8">
    <name type="scientific">Neolewinella litorea</name>
    <dbReference type="NCBI Taxonomy" id="2562452"/>
    <lineage>
        <taxon>Bacteria</taxon>
        <taxon>Pseudomonadati</taxon>
        <taxon>Bacteroidota</taxon>
        <taxon>Saprospiria</taxon>
        <taxon>Saprospirales</taxon>
        <taxon>Lewinellaceae</taxon>
        <taxon>Neolewinella</taxon>
    </lineage>
</organism>
<feature type="domain" description="RecX third three-helical" evidence="6">
    <location>
        <begin position="109"/>
        <end position="156"/>
    </location>
</feature>
<dbReference type="PANTHER" id="PTHR33602:SF1">
    <property type="entry name" value="REGULATORY PROTEIN RECX FAMILY PROTEIN"/>
    <property type="match status" value="1"/>
</dbReference>
<comment type="similarity">
    <text evidence="2">Belongs to the RecX family.</text>
</comment>
<keyword evidence="4" id="KW-0963">Cytoplasm</keyword>
<dbReference type="InterPro" id="IPR053924">
    <property type="entry name" value="RecX_HTH_2nd"/>
</dbReference>
<evidence type="ECO:0000256" key="1">
    <source>
        <dbReference type="ARBA" id="ARBA00004496"/>
    </source>
</evidence>
<dbReference type="AlphaFoldDB" id="A0A4S4NND6"/>
<keyword evidence="8" id="KW-1185">Reference proteome</keyword>
<evidence type="ECO:0000256" key="3">
    <source>
        <dbReference type="ARBA" id="ARBA00018111"/>
    </source>
</evidence>
<dbReference type="Proteomes" id="UP000308528">
    <property type="component" value="Unassembled WGS sequence"/>
</dbReference>
<protein>
    <recommendedName>
        <fullName evidence="3">Regulatory protein RecX</fullName>
    </recommendedName>
</protein>
<dbReference type="RefSeq" id="WP_136458871.1">
    <property type="nucleotide sequence ID" value="NZ_SRSF01000003.1"/>
</dbReference>
<evidence type="ECO:0000313" key="7">
    <source>
        <dbReference type="EMBL" id="THH39891.1"/>
    </source>
</evidence>
<evidence type="ECO:0000256" key="4">
    <source>
        <dbReference type="ARBA" id="ARBA00022490"/>
    </source>
</evidence>
<evidence type="ECO:0000259" key="5">
    <source>
        <dbReference type="Pfam" id="PF02631"/>
    </source>
</evidence>
<dbReference type="Pfam" id="PF02631">
    <property type="entry name" value="RecX_HTH2"/>
    <property type="match status" value="1"/>
</dbReference>
<evidence type="ECO:0000313" key="8">
    <source>
        <dbReference type="Proteomes" id="UP000308528"/>
    </source>
</evidence>
<gene>
    <name evidence="7" type="ORF">E4021_09780</name>
</gene>
<sequence>MSFPEKKVVYTAEQALEALQHYCAYQDRCHKEAREKLYELGYGGDPAEEIIVELIRDKYLDEERFARSYARGKFKMKRWGRYRIRNELKQRQISAYCIKKAMTEIDEAEYYDTLCRELERRNGIEKPGQHPYLRRRKLADYAVKRGYEAGLVWQAINDLEL</sequence>
<comment type="caution">
    <text evidence="7">The sequence shown here is derived from an EMBL/GenBank/DDBJ whole genome shotgun (WGS) entry which is preliminary data.</text>
</comment>
<evidence type="ECO:0000259" key="6">
    <source>
        <dbReference type="Pfam" id="PF21981"/>
    </source>
</evidence>
<proteinExistence type="inferred from homology"/>
<dbReference type="InterPro" id="IPR036388">
    <property type="entry name" value="WH-like_DNA-bd_sf"/>
</dbReference>
<name>A0A4S4NND6_9BACT</name>
<dbReference type="EMBL" id="SRSF01000003">
    <property type="protein sequence ID" value="THH39891.1"/>
    <property type="molecule type" value="Genomic_DNA"/>
</dbReference>